<comment type="caution">
    <text evidence="1">The sequence shown here is derived from an EMBL/GenBank/DDBJ whole genome shotgun (WGS) entry which is preliminary data.</text>
</comment>
<dbReference type="EMBL" id="DSFC01000007">
    <property type="protein sequence ID" value="HEV08802.1"/>
    <property type="molecule type" value="Genomic_DNA"/>
</dbReference>
<dbReference type="PANTHER" id="PTHR32432:SF3">
    <property type="entry name" value="ETHANOLAMINE UTILIZATION PROTEIN EUTJ"/>
    <property type="match status" value="1"/>
</dbReference>
<dbReference type="AlphaFoldDB" id="A0A831YAI6"/>
<gene>
    <name evidence="1" type="ORF">ENO34_00180</name>
</gene>
<accession>A0A831YAI6</accession>
<proteinExistence type="predicted"/>
<dbReference type="Gene3D" id="3.30.420.40">
    <property type="match status" value="2"/>
</dbReference>
<dbReference type="Proteomes" id="UP000885621">
    <property type="component" value="Unassembled WGS sequence"/>
</dbReference>
<dbReference type="SUPFAM" id="SSF53067">
    <property type="entry name" value="Actin-like ATPase domain"/>
    <property type="match status" value="1"/>
</dbReference>
<organism evidence="1">
    <name type="scientific">Sulfurihydrogenibium azorense</name>
    <dbReference type="NCBI Taxonomy" id="309806"/>
    <lineage>
        <taxon>Bacteria</taxon>
        <taxon>Pseudomonadati</taxon>
        <taxon>Aquificota</taxon>
        <taxon>Aquificia</taxon>
        <taxon>Aquificales</taxon>
        <taxon>Hydrogenothermaceae</taxon>
        <taxon>Sulfurihydrogenibium</taxon>
    </lineage>
</organism>
<dbReference type="InterPro" id="IPR050696">
    <property type="entry name" value="FtsA/MreB"/>
</dbReference>
<dbReference type="Gene3D" id="3.30.1490.300">
    <property type="match status" value="1"/>
</dbReference>
<protein>
    <submittedName>
        <fullName evidence="1">Pilus assembly protein PilM</fullName>
    </submittedName>
</protein>
<dbReference type="InterPro" id="IPR043129">
    <property type="entry name" value="ATPase_NBD"/>
</dbReference>
<dbReference type="PANTHER" id="PTHR32432">
    <property type="entry name" value="CELL DIVISION PROTEIN FTSA-RELATED"/>
    <property type="match status" value="1"/>
</dbReference>
<reference evidence="1" key="1">
    <citation type="journal article" date="2020" name="mSystems">
        <title>Genome- and Community-Level Interaction Insights into Carbon Utilization and Element Cycling Functions of Hydrothermarchaeota in Hydrothermal Sediment.</title>
        <authorList>
            <person name="Zhou Z."/>
            <person name="Liu Y."/>
            <person name="Xu W."/>
            <person name="Pan J."/>
            <person name="Luo Z.H."/>
            <person name="Li M."/>
        </authorList>
    </citation>
    <scope>NUCLEOTIDE SEQUENCE [LARGE SCALE GENOMIC DNA]</scope>
    <source>
        <strain evidence="1">SpSt-1257</strain>
    </source>
</reference>
<name>A0A831YAI6_9AQUI</name>
<sequence>MIKGLSLPKLNIGLMKKTKFYTGIEVDRDYIRVGLLQKDEDGFSLPIMPFEIHVSGDDEQDGKTLKEELERRGLNIKSAAFSIPVADVLYKTLTIPKVEEKELIDAIEWNIKEDIENFSKTKPHYDWDILSTEGEYQNVLVVITKEEAVNRILTIANKANINVDFIDTVGTSLINLAFLQKDKIETNKKERNICIIHLDKSESFLLFSNNNLILQSLDFSPQVYGNLDTDEKEREVIRIINDINYFFYSINEPKIIYTSGYFVRYPEIKAYMQLKFSTRFILEDLDPVIALGLNYKGNNPLGIYNNVLSLAYRSVE</sequence>
<evidence type="ECO:0000313" key="1">
    <source>
        <dbReference type="EMBL" id="HEV08802.1"/>
    </source>
</evidence>